<evidence type="ECO:0000313" key="1">
    <source>
        <dbReference type="EMBL" id="KAK6165509.1"/>
    </source>
</evidence>
<proteinExistence type="predicted"/>
<dbReference type="PANTHER" id="PTHR21937:SF5">
    <property type="entry name" value="GENE 973-RELATED"/>
    <property type="match status" value="1"/>
</dbReference>
<gene>
    <name evidence="1" type="ORF">SNE40_022426</name>
</gene>
<dbReference type="EMBL" id="JAZGQO010000021">
    <property type="protein sequence ID" value="KAK6165509.1"/>
    <property type="molecule type" value="Genomic_DNA"/>
</dbReference>
<sequence length="359" mass="41375">MAGGGTALNLSLLSRGIGEIQQNGHEKVEVFLEPEDYFNFVKDPKRIYLPPIQTRYPFIPSPSTVSASARESKKIDLPKTFTTRRGALLLFSEDLALRNHDRAHKHHVTSLSQSVDATKGLNIKTVDDLAKSILSYGKEQVNESSDVYLGFIHNRRKFHNERQIRPGFSAKRYLSTWTRIWDDALLENVISKGYITERSLFYGSMAAPHLRRRIFHDDLSHYPAPYRLMRNMLISPGSLSGYTFYRMQVQQLDLLDEENDYSSEDDLQRQTKPSIAVVKTKDGVQREVSYASLDRQSQKEVLTDLLVKSAVNFALQKQHEFVENMKNPSPENIQENDQMEAFDMKEAVEVRLFYEFLFI</sequence>
<dbReference type="InterPro" id="IPR031440">
    <property type="entry name" value="DUF4670"/>
</dbReference>
<comment type="caution">
    <text evidence="1">The sequence shown here is derived from an EMBL/GenBank/DDBJ whole genome shotgun (WGS) entry which is preliminary data.</text>
</comment>
<organism evidence="1 2">
    <name type="scientific">Patella caerulea</name>
    <name type="common">Rayed Mediterranean limpet</name>
    <dbReference type="NCBI Taxonomy" id="87958"/>
    <lineage>
        <taxon>Eukaryota</taxon>
        <taxon>Metazoa</taxon>
        <taxon>Spiralia</taxon>
        <taxon>Lophotrochozoa</taxon>
        <taxon>Mollusca</taxon>
        <taxon>Gastropoda</taxon>
        <taxon>Patellogastropoda</taxon>
        <taxon>Patelloidea</taxon>
        <taxon>Patellidae</taxon>
        <taxon>Patella</taxon>
    </lineage>
</organism>
<dbReference type="PANTHER" id="PTHR21937">
    <property type="entry name" value="CCDC66 DOMAIN-CONTAINING PROTEIN"/>
    <property type="match status" value="1"/>
</dbReference>
<keyword evidence="2" id="KW-1185">Reference proteome</keyword>
<protein>
    <submittedName>
        <fullName evidence="1">Uncharacterized protein</fullName>
    </submittedName>
</protein>
<accession>A0AAN8GFU8</accession>
<dbReference type="AlphaFoldDB" id="A0AAN8GFU8"/>
<evidence type="ECO:0000313" key="2">
    <source>
        <dbReference type="Proteomes" id="UP001347796"/>
    </source>
</evidence>
<dbReference type="Proteomes" id="UP001347796">
    <property type="component" value="Unassembled WGS sequence"/>
</dbReference>
<reference evidence="1 2" key="1">
    <citation type="submission" date="2024-01" db="EMBL/GenBank/DDBJ databases">
        <title>The genome of the rayed Mediterranean limpet Patella caerulea (Linnaeus, 1758).</title>
        <authorList>
            <person name="Anh-Thu Weber A."/>
            <person name="Halstead-Nussloch G."/>
        </authorList>
    </citation>
    <scope>NUCLEOTIDE SEQUENCE [LARGE SCALE GENOMIC DNA]</scope>
    <source>
        <strain evidence="1">AATW-2023a</strain>
        <tissue evidence="1">Whole specimen</tissue>
    </source>
</reference>
<name>A0AAN8GFU8_PATCE</name>